<sequence length="204" mass="22170">MPVAGWVLLVTVAVALIVTAALVDRRGGGRVALRRRFGPEYDRAVAELGSRRAAHRHLLAVAERRDTLTLVALTEAERTAFVRRWQGLQSRFVDDPGGITRQADELVSEVMRARGYPQGDVRERAELLGVDHPELAQAYRQAHTDAQAGADTEKLRQALLRLRDLFHRLLGPAPTPPPAAQAASSPGQPKPSSGSDGPKDAQAR</sequence>
<keyword evidence="2" id="KW-1133">Transmembrane helix</keyword>
<dbReference type="EMBL" id="JALKFT010000009">
    <property type="protein sequence ID" value="MCK9876419.1"/>
    <property type="molecule type" value="Genomic_DNA"/>
</dbReference>
<evidence type="ECO:0000256" key="2">
    <source>
        <dbReference type="SAM" id="Phobius"/>
    </source>
</evidence>
<gene>
    <name evidence="3" type="ORF">MXD59_11650</name>
</gene>
<evidence type="ECO:0008006" key="5">
    <source>
        <dbReference type="Google" id="ProtNLM"/>
    </source>
</evidence>
<keyword evidence="2" id="KW-0812">Transmembrane</keyword>
<dbReference type="Proteomes" id="UP001201873">
    <property type="component" value="Unassembled WGS sequence"/>
</dbReference>
<proteinExistence type="predicted"/>
<protein>
    <recommendedName>
        <fullName evidence="5">Secreted protein</fullName>
    </recommendedName>
</protein>
<dbReference type="RefSeq" id="WP_248824688.1">
    <property type="nucleotide sequence ID" value="NZ_JALKFT010000009.1"/>
</dbReference>
<reference evidence="3 4" key="1">
    <citation type="submission" date="2022-04" db="EMBL/GenBank/DDBJ databases">
        <title>Genome diversity in the genus Frankia.</title>
        <authorList>
            <person name="Carlos-Shanley C."/>
            <person name="Hahn D."/>
        </authorList>
    </citation>
    <scope>NUCLEOTIDE SEQUENCE [LARGE SCALE GENOMIC DNA]</scope>
    <source>
        <strain evidence="3 4">Ag45/Mut15</strain>
    </source>
</reference>
<keyword evidence="4" id="KW-1185">Reference proteome</keyword>
<evidence type="ECO:0000256" key="1">
    <source>
        <dbReference type="SAM" id="MobiDB-lite"/>
    </source>
</evidence>
<accession>A0ABT0JY08</accession>
<name>A0ABT0JY08_9ACTN</name>
<evidence type="ECO:0000313" key="4">
    <source>
        <dbReference type="Proteomes" id="UP001201873"/>
    </source>
</evidence>
<organism evidence="3 4">
    <name type="scientific">Frankia umida</name>
    <dbReference type="NCBI Taxonomy" id="573489"/>
    <lineage>
        <taxon>Bacteria</taxon>
        <taxon>Bacillati</taxon>
        <taxon>Actinomycetota</taxon>
        <taxon>Actinomycetes</taxon>
        <taxon>Frankiales</taxon>
        <taxon>Frankiaceae</taxon>
        <taxon>Frankia</taxon>
    </lineage>
</organism>
<comment type="caution">
    <text evidence="3">The sequence shown here is derived from an EMBL/GenBank/DDBJ whole genome shotgun (WGS) entry which is preliminary data.</text>
</comment>
<keyword evidence="2" id="KW-0472">Membrane</keyword>
<feature type="transmembrane region" description="Helical" evidence="2">
    <location>
        <begin position="6"/>
        <end position="23"/>
    </location>
</feature>
<evidence type="ECO:0000313" key="3">
    <source>
        <dbReference type="EMBL" id="MCK9876419.1"/>
    </source>
</evidence>
<feature type="compositionally biased region" description="Low complexity" evidence="1">
    <location>
        <begin position="180"/>
        <end position="196"/>
    </location>
</feature>
<feature type="region of interest" description="Disordered" evidence="1">
    <location>
        <begin position="169"/>
        <end position="204"/>
    </location>
</feature>